<sequence>MLELPRIRPLSEDQDIDFVIAHAGGRRAHEDWDRKSSRNSDYVLGQSIIELKLLDDERLEKPEAQAKIGSLFGALQPDRPVVVIDPTAIEQKDRYAYATIMQGPIKGVVRSARAQLKQSRREISEGATTILFFLNNGFTALTHEELLDHVVRRARNDTDEIDAVVVAGCYLHGDGFDTFALWPINYVPIHEERPFLEFEALKSAWGKLADRHMTEFVRGKHGPTAAREAQTDIVFEWEGRTFVKPATPIGAESKFFGARRPRLNHLPFERVKHVAFTVPRLSPVEYRRVKAALKDEPLLESLDMWNDYVEEALSHGTPLMPVVPIDVSRGGWEAWKRRNPGSSGLDSLRAAANIRYGVEASKLVHAAKEFRQGIAVPRIYIAVVTELIGQDENNDVSHIGVCTRRNIEWIALNVRVPHFGALALAAAHAIRLGLTDIFWRHDLKYAWI</sequence>
<accession>A0A7W6EJ15</accession>
<dbReference type="Proteomes" id="UP000537592">
    <property type="component" value="Unassembled WGS sequence"/>
</dbReference>
<dbReference type="RefSeq" id="WP_183755010.1">
    <property type="nucleotide sequence ID" value="NZ_JACICC010000028.1"/>
</dbReference>
<dbReference type="AlphaFoldDB" id="A0A7W6EJ15"/>
<comment type="caution">
    <text evidence="1">The sequence shown here is derived from an EMBL/GenBank/DDBJ whole genome shotgun (WGS) entry which is preliminary data.</text>
</comment>
<reference evidence="1 2" key="1">
    <citation type="submission" date="2020-08" db="EMBL/GenBank/DDBJ databases">
        <title>Genomic Encyclopedia of Type Strains, Phase IV (KMG-IV): sequencing the most valuable type-strain genomes for metagenomic binning, comparative biology and taxonomic classification.</title>
        <authorList>
            <person name="Goeker M."/>
        </authorList>
    </citation>
    <scope>NUCLEOTIDE SEQUENCE [LARGE SCALE GENOMIC DNA]</scope>
    <source>
        <strain evidence="1 2">DSM 28760</strain>
    </source>
</reference>
<dbReference type="EMBL" id="JACICC010000028">
    <property type="protein sequence ID" value="MBB3811611.1"/>
    <property type="molecule type" value="Genomic_DNA"/>
</dbReference>
<keyword evidence="2" id="KW-1185">Reference proteome</keyword>
<protein>
    <submittedName>
        <fullName evidence="1">Uncharacterized protein</fullName>
    </submittedName>
</protein>
<gene>
    <name evidence="1" type="ORF">FHS81_003726</name>
</gene>
<organism evidence="1 2">
    <name type="scientific">Pseudochelatococcus contaminans</name>
    <dbReference type="NCBI Taxonomy" id="1538103"/>
    <lineage>
        <taxon>Bacteria</taxon>
        <taxon>Pseudomonadati</taxon>
        <taxon>Pseudomonadota</taxon>
        <taxon>Alphaproteobacteria</taxon>
        <taxon>Hyphomicrobiales</taxon>
        <taxon>Chelatococcaceae</taxon>
        <taxon>Pseudochelatococcus</taxon>
    </lineage>
</organism>
<evidence type="ECO:0000313" key="2">
    <source>
        <dbReference type="Proteomes" id="UP000537592"/>
    </source>
</evidence>
<evidence type="ECO:0000313" key="1">
    <source>
        <dbReference type="EMBL" id="MBB3811611.1"/>
    </source>
</evidence>
<proteinExistence type="predicted"/>
<name>A0A7W6EJ15_9HYPH</name>